<dbReference type="Proteomes" id="UP000623795">
    <property type="component" value="Unassembled WGS sequence"/>
</dbReference>
<accession>A0ABX1Q5R3</accession>
<evidence type="ECO:0000259" key="3">
    <source>
        <dbReference type="Pfam" id="PF13458"/>
    </source>
</evidence>
<reference evidence="4 5" key="1">
    <citation type="submission" date="2019-12" db="EMBL/GenBank/DDBJ databases">
        <title>Comparative genomics gives insights into the taxonomy of the Azoarcus-Aromatoleum group and reveals separate origins of nif in the plant-associated Azoarcus and non-plant-associated Aromatoleum sub-groups.</title>
        <authorList>
            <person name="Lafos M."/>
            <person name="Maluk M."/>
            <person name="Batista M."/>
            <person name="Junghare M."/>
            <person name="Carmona M."/>
            <person name="Faoro H."/>
            <person name="Cruz L.M."/>
            <person name="Battistoni F."/>
            <person name="De Souza E."/>
            <person name="Pedrosa F."/>
            <person name="Chen W.-M."/>
            <person name="Poole P.S."/>
            <person name="Dixon R.A."/>
            <person name="James E.K."/>
        </authorList>
    </citation>
    <scope>NUCLEOTIDE SEQUENCE [LARGE SCALE GENOMIC DNA]</scope>
    <source>
        <strain evidence="4 5">Td21</strain>
    </source>
</reference>
<dbReference type="CDD" id="cd06342">
    <property type="entry name" value="PBP1_ABC_LIVBP-like"/>
    <property type="match status" value="1"/>
</dbReference>
<dbReference type="SUPFAM" id="SSF53822">
    <property type="entry name" value="Periplasmic binding protein-like I"/>
    <property type="match status" value="1"/>
</dbReference>
<dbReference type="PANTHER" id="PTHR47151">
    <property type="entry name" value="LEU/ILE/VAL-BINDING ABC TRANSPORTER SUBUNIT"/>
    <property type="match status" value="1"/>
</dbReference>
<gene>
    <name evidence="4" type="ORF">GPA22_21180</name>
</gene>
<dbReference type="InterPro" id="IPR028082">
    <property type="entry name" value="Peripla_BP_I"/>
</dbReference>
<comment type="similarity">
    <text evidence="1">Belongs to the leucine-binding protein family.</text>
</comment>
<dbReference type="Pfam" id="PF13458">
    <property type="entry name" value="Peripla_BP_6"/>
    <property type="match status" value="1"/>
</dbReference>
<name>A0ABX1Q5R3_9RHOO</name>
<dbReference type="EMBL" id="WTVN01000055">
    <property type="protein sequence ID" value="NMG46237.1"/>
    <property type="molecule type" value="Genomic_DNA"/>
</dbReference>
<feature type="domain" description="Leucine-binding protein" evidence="3">
    <location>
        <begin position="31"/>
        <end position="369"/>
    </location>
</feature>
<comment type="caution">
    <text evidence="4">The sequence shown here is derived from an EMBL/GenBank/DDBJ whole genome shotgun (WGS) entry which is preliminary data.</text>
</comment>
<evidence type="ECO:0000313" key="5">
    <source>
        <dbReference type="Proteomes" id="UP000623795"/>
    </source>
</evidence>
<dbReference type="Gene3D" id="3.40.50.2300">
    <property type="match status" value="2"/>
</dbReference>
<dbReference type="RefSeq" id="WP_211169282.1">
    <property type="nucleotide sequence ID" value="NZ_WTVN01000055.1"/>
</dbReference>
<keyword evidence="5" id="KW-1185">Reference proteome</keyword>
<dbReference type="PANTHER" id="PTHR47151:SF2">
    <property type="entry name" value="AMINO ACID BINDING PROTEIN"/>
    <property type="match status" value="1"/>
</dbReference>
<evidence type="ECO:0000256" key="1">
    <source>
        <dbReference type="ARBA" id="ARBA00010062"/>
    </source>
</evidence>
<keyword evidence="2" id="KW-0732">Signal</keyword>
<sequence>MGHAHRFIMRLLALTAFGLGSLTVWGAEEVTVRIGLTSPLTGPQAAAGKDHENALRMAMDRLNAQGMLVGGKKLRFELMAEDDAADPRTGMNVAQRLVDADVKAVLGPYNSGVAIPISKVLNDAGIVMATVASNPKVTQAGYPFVFRIGPNDVSTAARMGSFAAKKLKVKSFAVIDDRTAYGQGAADEFIKVAKANGVQIVSREFTTDKATDFAAILTRIKGIKPDGIFYGGYHLQAGPLRRQMKALGIEGYLLGGEAICNEFLARLGGEAVDDHVYCSLGGAALEQSNEGRQFKAEYRKRFGFEPLTYAPSMYDALFMIAAAMQKANSVEPRQYRSALADITYQGLAGNYQFDERRDLRESPITIYSFRNGQPVPVPDSE</sequence>
<dbReference type="InterPro" id="IPR028081">
    <property type="entry name" value="Leu-bd"/>
</dbReference>
<evidence type="ECO:0000256" key="2">
    <source>
        <dbReference type="ARBA" id="ARBA00022729"/>
    </source>
</evidence>
<protein>
    <submittedName>
        <fullName evidence="4">ABC transporter substrate-binding protein</fullName>
    </submittedName>
</protein>
<evidence type="ECO:0000313" key="4">
    <source>
        <dbReference type="EMBL" id="NMG46237.1"/>
    </source>
</evidence>
<organism evidence="4 5">
    <name type="scientific">Aromatoleum toluvorans</name>
    <dbReference type="NCBI Taxonomy" id="92002"/>
    <lineage>
        <taxon>Bacteria</taxon>
        <taxon>Pseudomonadati</taxon>
        <taxon>Pseudomonadota</taxon>
        <taxon>Betaproteobacteria</taxon>
        <taxon>Rhodocyclales</taxon>
        <taxon>Rhodocyclaceae</taxon>
        <taxon>Aromatoleum</taxon>
    </lineage>
</organism>
<proteinExistence type="inferred from homology"/>